<dbReference type="SMART" id="SM00267">
    <property type="entry name" value="GGDEF"/>
    <property type="match status" value="1"/>
</dbReference>
<dbReference type="PANTHER" id="PTHR44757:SF2">
    <property type="entry name" value="BIOFILM ARCHITECTURE MAINTENANCE PROTEIN MBAA"/>
    <property type="match status" value="1"/>
</dbReference>
<dbReference type="SUPFAM" id="SSF55073">
    <property type="entry name" value="Nucleotide cyclase"/>
    <property type="match status" value="1"/>
</dbReference>
<dbReference type="InterPro" id="IPR029787">
    <property type="entry name" value="Nucleotide_cyclase"/>
</dbReference>
<dbReference type="NCBIfam" id="TIGR00254">
    <property type="entry name" value="GGDEF"/>
    <property type="match status" value="1"/>
</dbReference>
<dbReference type="CDD" id="cd01949">
    <property type="entry name" value="GGDEF"/>
    <property type="match status" value="1"/>
</dbReference>
<dbReference type="EMBL" id="PFBU01000042">
    <property type="protein sequence ID" value="PIR78334.1"/>
    <property type="molecule type" value="Genomic_DNA"/>
</dbReference>
<evidence type="ECO:0000313" key="3">
    <source>
        <dbReference type="Proteomes" id="UP000230852"/>
    </source>
</evidence>
<reference evidence="3" key="1">
    <citation type="submission" date="2017-09" db="EMBL/GenBank/DDBJ databases">
        <title>Depth-based differentiation of microbial function through sediment-hosted aquifers and enrichment of novel symbionts in the deep terrestrial subsurface.</title>
        <authorList>
            <person name="Probst A.J."/>
            <person name="Ladd B."/>
            <person name="Jarett J.K."/>
            <person name="Geller-Mcgrath D.E."/>
            <person name="Sieber C.M.K."/>
            <person name="Emerson J.B."/>
            <person name="Anantharaman K."/>
            <person name="Thomas B.C."/>
            <person name="Malmstrom R."/>
            <person name="Stieglmeier M."/>
            <person name="Klingl A."/>
            <person name="Woyke T."/>
            <person name="Ryan C.M."/>
            <person name="Banfield J.F."/>
        </authorList>
    </citation>
    <scope>NUCLEOTIDE SEQUENCE [LARGE SCALE GENOMIC DNA]</scope>
</reference>
<organism evidence="2 3">
    <name type="scientific">Candidatus Magasanikbacteria bacterium CG10_big_fil_rev_8_21_14_0_10_36_16</name>
    <dbReference type="NCBI Taxonomy" id="1974645"/>
    <lineage>
        <taxon>Bacteria</taxon>
        <taxon>Candidatus Magasanikiibacteriota</taxon>
    </lineage>
</organism>
<dbReference type="InterPro" id="IPR000160">
    <property type="entry name" value="GGDEF_dom"/>
</dbReference>
<gene>
    <name evidence="2" type="ORF">COU28_02190</name>
</gene>
<dbReference type="AlphaFoldDB" id="A0A2H0TYP3"/>
<dbReference type="Proteomes" id="UP000230852">
    <property type="component" value="Unassembled WGS sequence"/>
</dbReference>
<name>A0A2H0TYP3_9BACT</name>
<sequence length="333" mass="38264">MVEKSLPREILFGGETITNKEINQALDNYFSTIDEKDLTPKNQKDLRDWFVKNYKRLIAGEKKRREVKREPIEISTEFQDKALTSALTELKKLTESTVKEGQENLTPELFSRYGAQQEFRKKMTEIQGSENVVVFVTFDLDNFKKINDSFTHEKGDELLKEVAKNLEATLSIAKGDTGIRFSGDEYGMFLTIPQNKLADVKNVLARMVTNIEQSSKRPDGDKQTLSVGFSIVTPERIGEKDLFKNSREAADKAGEISKLIRTKNLLEEKADTKSSDRIISSDETETYFEKTEKEKLSYIRQVMRPMQEVLRDKSEQEIVAMALQCYEKIAEKK</sequence>
<dbReference type="PROSITE" id="PS50887">
    <property type="entry name" value="GGDEF"/>
    <property type="match status" value="1"/>
</dbReference>
<evidence type="ECO:0000313" key="2">
    <source>
        <dbReference type="EMBL" id="PIR78334.1"/>
    </source>
</evidence>
<dbReference type="Pfam" id="PF00990">
    <property type="entry name" value="GGDEF"/>
    <property type="match status" value="1"/>
</dbReference>
<dbReference type="InterPro" id="IPR043128">
    <property type="entry name" value="Rev_trsase/Diguanyl_cyclase"/>
</dbReference>
<proteinExistence type="predicted"/>
<protein>
    <recommendedName>
        <fullName evidence="1">GGDEF domain-containing protein</fullName>
    </recommendedName>
</protein>
<dbReference type="PANTHER" id="PTHR44757">
    <property type="entry name" value="DIGUANYLATE CYCLASE DGCP"/>
    <property type="match status" value="1"/>
</dbReference>
<accession>A0A2H0TYP3</accession>
<dbReference type="Gene3D" id="3.30.70.270">
    <property type="match status" value="1"/>
</dbReference>
<evidence type="ECO:0000259" key="1">
    <source>
        <dbReference type="PROSITE" id="PS50887"/>
    </source>
</evidence>
<feature type="domain" description="GGDEF" evidence="1">
    <location>
        <begin position="131"/>
        <end position="263"/>
    </location>
</feature>
<dbReference type="InterPro" id="IPR052155">
    <property type="entry name" value="Biofilm_reg_signaling"/>
</dbReference>
<comment type="caution">
    <text evidence="2">The sequence shown here is derived from an EMBL/GenBank/DDBJ whole genome shotgun (WGS) entry which is preliminary data.</text>
</comment>